<proteinExistence type="inferred from homology"/>
<comment type="caution">
    <text evidence="4">The sequence shown here is derived from an EMBL/GenBank/DDBJ whole genome shotgun (WGS) entry which is preliminary data.</text>
</comment>
<evidence type="ECO:0000256" key="2">
    <source>
        <dbReference type="SAM" id="SignalP"/>
    </source>
</evidence>
<keyword evidence="5" id="KW-1185">Reference proteome</keyword>
<dbReference type="PRINTS" id="PR00811">
    <property type="entry name" value="BCTERIALGSPD"/>
</dbReference>
<comment type="similarity">
    <text evidence="1">Belongs to the bacterial secretin family.</text>
</comment>
<organism evidence="4 5">
    <name type="scientific">Idiomarina aquatica</name>
    <dbReference type="NCBI Taxonomy" id="1327752"/>
    <lineage>
        <taxon>Bacteria</taxon>
        <taxon>Pseudomonadati</taxon>
        <taxon>Pseudomonadota</taxon>
        <taxon>Gammaproteobacteria</taxon>
        <taxon>Alteromonadales</taxon>
        <taxon>Idiomarinaceae</taxon>
        <taxon>Idiomarina</taxon>
    </lineage>
</organism>
<evidence type="ECO:0000256" key="1">
    <source>
        <dbReference type="RuleBase" id="RU004003"/>
    </source>
</evidence>
<dbReference type="InterPro" id="IPR001775">
    <property type="entry name" value="GspD/PilQ"/>
</dbReference>
<evidence type="ECO:0000259" key="3">
    <source>
        <dbReference type="Pfam" id="PF00263"/>
    </source>
</evidence>
<feature type="chain" id="PRO_5041690031" evidence="2">
    <location>
        <begin position="23"/>
        <end position="400"/>
    </location>
</feature>
<evidence type="ECO:0000313" key="4">
    <source>
        <dbReference type="EMBL" id="RUO44775.1"/>
    </source>
</evidence>
<reference evidence="5" key="1">
    <citation type="journal article" date="2018" name="Front. Microbiol.">
        <title>Genome-Based Analysis Reveals the Taxonomy and Diversity of the Family Idiomarinaceae.</title>
        <authorList>
            <person name="Liu Y."/>
            <person name="Lai Q."/>
            <person name="Shao Z."/>
        </authorList>
    </citation>
    <scope>NUCLEOTIDE SEQUENCE [LARGE SCALE GENOMIC DNA]</scope>
    <source>
        <strain evidence="5">SN-14</strain>
    </source>
</reference>
<name>A0AA94JE57_9GAMM</name>
<gene>
    <name evidence="4" type="ORF">CWE23_01685</name>
</gene>
<dbReference type="Pfam" id="PF00263">
    <property type="entry name" value="Secretin"/>
    <property type="match status" value="1"/>
</dbReference>
<dbReference type="RefSeq" id="WP_105306080.1">
    <property type="nucleotide sequence ID" value="NZ_PIPS01000001.1"/>
</dbReference>
<evidence type="ECO:0000313" key="5">
    <source>
        <dbReference type="Proteomes" id="UP000286680"/>
    </source>
</evidence>
<dbReference type="AlphaFoldDB" id="A0AA94JE57"/>
<protein>
    <submittedName>
        <fullName evidence="4">Pilus assembly protein CpaC</fullName>
    </submittedName>
</protein>
<feature type="domain" description="Type II/III secretion system secretin-like" evidence="3">
    <location>
        <begin position="209"/>
        <end position="362"/>
    </location>
</feature>
<accession>A0AA94JE57</accession>
<dbReference type="GO" id="GO:0015627">
    <property type="term" value="C:type II protein secretion system complex"/>
    <property type="evidence" value="ECO:0007669"/>
    <property type="project" value="TreeGrafter"/>
</dbReference>
<sequence length="400" mass="43976">MRLQLKLFVLILLVLSATPALAADKSTITLLVNGSETVTLPDNTQVMVGDESKLAVRLVTPTQLLMKGLAPGYTDVWLINDTPQRLRVTIERPLDERLELELSALQQVEPDLRITRHRNFVIADGMVSAVSEEKLSVLASQYQQLLVQTEVTLTDPPMLRLSVKILEIKRQQLRQLGIEWQSATSGPTAATAIKGMFAWSAQMESTLNLLQQQGHAKLLASPTLSAQSGESAAFLAGGEIPIPQVVAQGMQDVEFREYGIKLNIAPEVTATDKIKTVLSAEVSNLDPAVSVNGVPGILTRRTDSVFLAAEGTTLVLSGLLSHEHSLNESAIPGLNDVPLLGKLFQAQEQRQQQTELVIMVTTERLDAAEQRHQQQWQRQQQQQHWLEQAGCVGLQEVNDE</sequence>
<dbReference type="InterPro" id="IPR050810">
    <property type="entry name" value="Bact_Secretion_Sys_Channel"/>
</dbReference>
<feature type="signal peptide" evidence="2">
    <location>
        <begin position="1"/>
        <end position="22"/>
    </location>
</feature>
<dbReference type="InterPro" id="IPR004846">
    <property type="entry name" value="T2SS/T3SS_dom"/>
</dbReference>
<dbReference type="PANTHER" id="PTHR30332:SF17">
    <property type="entry name" value="TYPE IV PILIATION SYSTEM PROTEIN DR_0774-RELATED"/>
    <property type="match status" value="1"/>
</dbReference>
<dbReference type="Proteomes" id="UP000286680">
    <property type="component" value="Unassembled WGS sequence"/>
</dbReference>
<dbReference type="GO" id="GO:0009306">
    <property type="term" value="P:protein secretion"/>
    <property type="evidence" value="ECO:0007669"/>
    <property type="project" value="InterPro"/>
</dbReference>
<dbReference type="PANTHER" id="PTHR30332">
    <property type="entry name" value="PROBABLE GENERAL SECRETION PATHWAY PROTEIN D"/>
    <property type="match status" value="1"/>
</dbReference>
<dbReference type="EMBL" id="PIPS01000001">
    <property type="protein sequence ID" value="RUO44775.1"/>
    <property type="molecule type" value="Genomic_DNA"/>
</dbReference>
<keyword evidence="2" id="KW-0732">Signal</keyword>